<proteinExistence type="predicted"/>
<keyword evidence="4" id="KW-0964">Secreted</keyword>
<evidence type="ECO:0000256" key="5">
    <source>
        <dbReference type="ARBA" id="ARBA00029594"/>
    </source>
</evidence>
<dbReference type="EMBL" id="CP098807">
    <property type="protein sequence ID" value="USJ24311.1"/>
    <property type="molecule type" value="Genomic_DNA"/>
</dbReference>
<dbReference type="PANTHER" id="PTHR21248:SF12">
    <property type="entry name" value="CARDIOLIPIN SYNTHASE C"/>
    <property type="match status" value="1"/>
</dbReference>
<feature type="domain" description="PLD phosphodiesterase" evidence="7">
    <location>
        <begin position="172"/>
        <end position="199"/>
    </location>
</feature>
<dbReference type="Pfam" id="PF13091">
    <property type="entry name" value="PLDc_2"/>
    <property type="match status" value="2"/>
</dbReference>
<reference evidence="8" key="1">
    <citation type="submission" date="2022-06" db="EMBL/GenBank/DDBJ databases">
        <title>Physiological and biochemical characterization and genomic elucidation of a strain of the genus Ensifer adhaerens M8 that combines arsenic oxidation and chromium reduction.</title>
        <authorList>
            <person name="Li X."/>
            <person name="Yu c."/>
        </authorList>
    </citation>
    <scope>NUCLEOTIDE SEQUENCE</scope>
    <source>
        <strain evidence="8">M8</strain>
    </source>
</reference>
<keyword evidence="6" id="KW-0472">Membrane</keyword>
<evidence type="ECO:0000256" key="4">
    <source>
        <dbReference type="ARBA" id="ARBA00022525"/>
    </source>
</evidence>
<dbReference type="GO" id="GO:0032049">
    <property type="term" value="P:cardiolipin biosynthetic process"/>
    <property type="evidence" value="ECO:0007669"/>
    <property type="project" value="UniProtKB-ARBA"/>
</dbReference>
<dbReference type="AlphaFoldDB" id="A0A9Q9DAS1"/>
<organism evidence="8 9">
    <name type="scientific">Ensifer adhaerens</name>
    <name type="common">Sinorhizobium morelense</name>
    <dbReference type="NCBI Taxonomy" id="106592"/>
    <lineage>
        <taxon>Bacteria</taxon>
        <taxon>Pseudomonadati</taxon>
        <taxon>Pseudomonadota</taxon>
        <taxon>Alphaproteobacteria</taxon>
        <taxon>Hyphomicrobiales</taxon>
        <taxon>Rhizobiaceae</taxon>
        <taxon>Sinorhizobium/Ensifer group</taxon>
        <taxon>Ensifer</taxon>
    </lineage>
</organism>
<dbReference type="PANTHER" id="PTHR21248">
    <property type="entry name" value="CARDIOLIPIN SYNTHASE"/>
    <property type="match status" value="1"/>
</dbReference>
<evidence type="ECO:0000313" key="8">
    <source>
        <dbReference type="EMBL" id="USJ24311.1"/>
    </source>
</evidence>
<name>A0A9Q9DAS1_ENSAD</name>
<dbReference type="RefSeq" id="WP_110818451.1">
    <property type="nucleotide sequence ID" value="NZ_CAXURO020000001.1"/>
</dbReference>
<dbReference type="InterPro" id="IPR025202">
    <property type="entry name" value="PLD-like_dom"/>
</dbReference>
<dbReference type="InterPro" id="IPR001736">
    <property type="entry name" value="PLipase_D/transphosphatidylase"/>
</dbReference>
<evidence type="ECO:0000256" key="6">
    <source>
        <dbReference type="SAM" id="Phobius"/>
    </source>
</evidence>
<evidence type="ECO:0000313" key="9">
    <source>
        <dbReference type="Proteomes" id="UP001055460"/>
    </source>
</evidence>
<dbReference type="CDD" id="cd09113">
    <property type="entry name" value="PLDc_ymdC_like_2"/>
    <property type="match status" value="1"/>
</dbReference>
<dbReference type="GO" id="GO:0030572">
    <property type="term" value="F:phosphatidyltransferase activity"/>
    <property type="evidence" value="ECO:0007669"/>
    <property type="project" value="UniProtKB-ARBA"/>
</dbReference>
<feature type="domain" description="PLD phosphodiesterase" evidence="7">
    <location>
        <begin position="410"/>
        <end position="437"/>
    </location>
</feature>
<evidence type="ECO:0000259" key="7">
    <source>
        <dbReference type="PROSITE" id="PS50035"/>
    </source>
</evidence>
<comment type="subcellular location">
    <subcellularLocation>
        <location evidence="2">Secreted</location>
    </subcellularLocation>
</comment>
<dbReference type="SUPFAM" id="SSF56024">
    <property type="entry name" value="Phospholipase D/nuclease"/>
    <property type="match status" value="2"/>
</dbReference>
<dbReference type="SMART" id="SM00155">
    <property type="entry name" value="PLDc"/>
    <property type="match status" value="2"/>
</dbReference>
<keyword evidence="6" id="KW-1133">Transmembrane helix</keyword>
<evidence type="ECO:0000256" key="2">
    <source>
        <dbReference type="ARBA" id="ARBA00004613"/>
    </source>
</evidence>
<dbReference type="OrthoDB" id="9814092at2"/>
<evidence type="ECO:0000256" key="1">
    <source>
        <dbReference type="ARBA" id="ARBA00003145"/>
    </source>
</evidence>
<protein>
    <recommendedName>
        <fullName evidence="3">Phospholipase D</fullName>
    </recommendedName>
    <alternativeName>
        <fullName evidence="5">Choline phosphatase</fullName>
    </alternativeName>
</protein>
<dbReference type="Proteomes" id="UP001055460">
    <property type="component" value="Chromosome"/>
</dbReference>
<comment type="function">
    <text evidence="1">Could be a virulence factor.</text>
</comment>
<keyword evidence="6" id="KW-0812">Transmembrane</keyword>
<sequence>MGSSILFTVAAILGLVVATVLYVYGRFGRRPHGPPSSALPLADAGTELDRYVAPLVAGQAGANGVALVSDNIEALVVRAHAARRAGRSLDLQYYYWKGDLTGLLLAREILAAADRGVRVRLLLDDINAGIHDRMCIALDAHPHIDVRLFNPSRARTDRFRRGFEMAIRAFSATRRMHNKLWVADGRVAIAGGRNIGDAYFDAAELSNFRDLDVWMVGPVLEQASAMFDRYWNSTSVLPIAALRTPRKQYLPALRDSVEGLARTPAGRFYLERVDKAVEEAEIYQGTRRLHWSSEIRLASDPPEKALMQRRQNWLLRELFPLIEAATRDLRIISPYFIPGVAGTRELAAIVSRGARVAVLTNSLAATDVAAVHGGYVKYRRKLIRAGVALFELKEQGDVAEGHRMTLFGRRNASLHSKAFVVDGLNGFVGSMNFDPRSASLNTEMGVVFQDAALAGELASMFEEETSPSISYRVDIEGSRLVWRDRANGSERLVRHEPDASLARRMIAGVIRVLPIESQL</sequence>
<gene>
    <name evidence="8" type="ORF">NE863_04805</name>
</gene>
<dbReference type="Gene3D" id="3.30.870.10">
    <property type="entry name" value="Endonuclease Chain A"/>
    <property type="match status" value="2"/>
</dbReference>
<dbReference type="CDD" id="cd09111">
    <property type="entry name" value="PLDc_ymdC_like_1"/>
    <property type="match status" value="1"/>
</dbReference>
<feature type="transmembrane region" description="Helical" evidence="6">
    <location>
        <begin position="6"/>
        <end position="24"/>
    </location>
</feature>
<accession>A0A9Q9DAS1</accession>
<evidence type="ECO:0000256" key="3">
    <source>
        <dbReference type="ARBA" id="ARBA00018392"/>
    </source>
</evidence>
<dbReference type="GO" id="GO:0005576">
    <property type="term" value="C:extracellular region"/>
    <property type="evidence" value="ECO:0007669"/>
    <property type="project" value="UniProtKB-SubCell"/>
</dbReference>
<dbReference type="PROSITE" id="PS50035">
    <property type="entry name" value="PLD"/>
    <property type="match status" value="2"/>
</dbReference>